<sequence>MSTKALYAFLNYSYHLYIGEPIQRRTETKNQGDMAMNAHVANAPMAHKRTKLFDKERIERSLKSKTHTIPAGLSMEEMDAMLMSHAKKVG</sequence>
<dbReference type="Proteomes" id="UP000565262">
    <property type="component" value="Unassembled WGS sequence"/>
</dbReference>
<dbReference type="EMBL" id="JACJFM010000004">
    <property type="protein sequence ID" value="MBB1485904.1"/>
    <property type="molecule type" value="Genomic_DNA"/>
</dbReference>
<name>A0A839IMH7_9GAMM</name>
<reference evidence="1 2" key="1">
    <citation type="submission" date="2020-08" db="EMBL/GenBank/DDBJ databases">
        <title>Oceanospirillum sp. nov. isolated from marine sediment.</title>
        <authorList>
            <person name="Ji X."/>
        </authorList>
    </citation>
    <scope>NUCLEOTIDE SEQUENCE [LARGE SCALE GENOMIC DNA]</scope>
    <source>
        <strain evidence="1 2">D5</strain>
    </source>
</reference>
<organism evidence="1 2">
    <name type="scientific">Oceanospirillum sediminis</name>
    <dbReference type="NCBI Taxonomy" id="2760088"/>
    <lineage>
        <taxon>Bacteria</taxon>
        <taxon>Pseudomonadati</taxon>
        <taxon>Pseudomonadota</taxon>
        <taxon>Gammaproteobacteria</taxon>
        <taxon>Oceanospirillales</taxon>
        <taxon>Oceanospirillaceae</taxon>
        <taxon>Oceanospirillum</taxon>
    </lineage>
</organism>
<dbReference type="AlphaFoldDB" id="A0A839IMH7"/>
<evidence type="ECO:0000313" key="2">
    <source>
        <dbReference type="Proteomes" id="UP000565262"/>
    </source>
</evidence>
<protein>
    <submittedName>
        <fullName evidence="1">Uncharacterized protein</fullName>
    </submittedName>
</protein>
<evidence type="ECO:0000313" key="1">
    <source>
        <dbReference type="EMBL" id="MBB1485904.1"/>
    </source>
</evidence>
<keyword evidence="2" id="KW-1185">Reference proteome</keyword>
<proteinExistence type="predicted"/>
<comment type="caution">
    <text evidence="1">The sequence shown here is derived from an EMBL/GenBank/DDBJ whole genome shotgun (WGS) entry which is preliminary data.</text>
</comment>
<accession>A0A839IMH7</accession>
<gene>
    <name evidence="1" type="ORF">H4O21_04660</name>
</gene>